<evidence type="ECO:0000256" key="2">
    <source>
        <dbReference type="ARBA" id="ARBA00022692"/>
    </source>
</evidence>
<keyword evidence="2 6" id="KW-0812">Transmembrane</keyword>
<comment type="caution">
    <text evidence="7">The sequence shown here is derived from an EMBL/GenBank/DDBJ whole genome shotgun (WGS) entry which is preliminary data.</text>
</comment>
<keyword evidence="3 6" id="KW-1133">Transmembrane helix</keyword>
<proteinExistence type="predicted"/>
<feature type="compositionally biased region" description="Polar residues" evidence="5">
    <location>
        <begin position="121"/>
        <end position="131"/>
    </location>
</feature>
<gene>
    <name evidence="7" type="ORF">OC846_005386</name>
</gene>
<dbReference type="PANTHER" id="PTHR15549">
    <property type="entry name" value="PAIRED IMMUNOGLOBULIN-LIKE TYPE 2 RECEPTOR"/>
    <property type="match status" value="1"/>
</dbReference>
<evidence type="ECO:0000313" key="7">
    <source>
        <dbReference type="EMBL" id="KAK0546147.1"/>
    </source>
</evidence>
<evidence type="ECO:0000256" key="5">
    <source>
        <dbReference type="SAM" id="MobiDB-lite"/>
    </source>
</evidence>
<feature type="region of interest" description="Disordered" evidence="5">
    <location>
        <begin position="719"/>
        <end position="744"/>
    </location>
</feature>
<name>A0AAN6GQN9_9BASI</name>
<dbReference type="InterPro" id="IPR051694">
    <property type="entry name" value="Immunoregulatory_rcpt-like"/>
</dbReference>
<dbReference type="Proteomes" id="UP001176517">
    <property type="component" value="Unassembled WGS sequence"/>
</dbReference>
<dbReference type="AlphaFoldDB" id="A0AAN6GQN9"/>
<feature type="region of interest" description="Disordered" evidence="5">
    <location>
        <begin position="118"/>
        <end position="180"/>
    </location>
</feature>
<feature type="compositionally biased region" description="Low complexity" evidence="5">
    <location>
        <begin position="132"/>
        <end position="168"/>
    </location>
</feature>
<comment type="subcellular location">
    <subcellularLocation>
        <location evidence="1">Membrane</location>
        <topology evidence="1">Single-pass membrane protein</topology>
    </subcellularLocation>
</comment>
<feature type="compositionally biased region" description="Low complexity" evidence="5">
    <location>
        <begin position="426"/>
        <end position="437"/>
    </location>
</feature>
<feature type="region of interest" description="Disordered" evidence="5">
    <location>
        <begin position="270"/>
        <end position="299"/>
    </location>
</feature>
<sequence length="744" mass="79171">MASFQVIVDSSNCTTTLFHATLDSHELTHGTTFAYYYGTPYNPTPPTFQPVTSFPANSTALSFTITWQSGLFVSNSFFPLTFDVRNSTGQLLRIPHTSELDVQTKQVEVRCQPRTTTTTTLQPHFGTSTTGTRPIASSSTSSTIPTASSTTISTISSSSPSTSAARPTGTDPGAGYDQFNAENHKDVPKIVGAVVGSILGAALLALLLLFCGLKRRRQKLHQNAAGPDWDDGYHRHRVHAIAERNPIGQRQHQHSPLNWLAAKLPGLQRNRDHARRAPKPPSTNPFETENMRSVGGGGGGRAFVDADGKGSLRSEYAKKFAAAAVLASQLASLLSGHARHARGERHSVPATDVETNHVHIVATERQEYEHVTRPSSAPVVTQFPQSSQSPRSITPISPLPPMQTAWAQQRHMNATMAGPSRPPRPLSLSLSPTPTRSNFERGSNRNTGYGASAGRFLDAGPALSSIQSEPSERTTGAGSSDAGQKEVEQGRGDDNEEEVGHSLYPIGRKSSAGNLYSPVHSMVDTTEREDLATTAAASHRSPSEPPTPSTTSASDSGHSRFGFIRIRDRPLSSGNEQSSSLDRSRQSTPTSVPTLPSVGGSRPNSAVSLQRPSLSPRPSPPAVVGPRPMVLSPPLKPAAHSIPLSSPTAPAAAIQTLPAQSNRVVKPTAPLPGPMSIPMPPPLAPTIHPALLASPVQTPASQLSPEELKAQALLSGWVIQGEPSPQPGHQSWLQQRAAQQDPTH</sequence>
<reference evidence="7" key="1">
    <citation type="journal article" date="2023" name="PhytoFront">
        <title>Draft Genome Resources of Seven Strains of Tilletia horrida, Causal Agent of Kernel Smut of Rice.</title>
        <authorList>
            <person name="Khanal S."/>
            <person name="Antony Babu S."/>
            <person name="Zhou X.G."/>
        </authorList>
    </citation>
    <scope>NUCLEOTIDE SEQUENCE</scope>
    <source>
        <strain evidence="7">TX6</strain>
    </source>
</reference>
<feature type="compositionally biased region" description="Basic and acidic residues" evidence="5">
    <location>
        <begin position="483"/>
        <end position="493"/>
    </location>
</feature>
<evidence type="ECO:0000256" key="1">
    <source>
        <dbReference type="ARBA" id="ARBA00004167"/>
    </source>
</evidence>
<feature type="compositionally biased region" description="Polar residues" evidence="5">
    <location>
        <begin position="464"/>
        <end position="482"/>
    </location>
</feature>
<keyword evidence="8" id="KW-1185">Reference proteome</keyword>
<dbReference type="GO" id="GO:0071944">
    <property type="term" value="C:cell periphery"/>
    <property type="evidence" value="ECO:0007669"/>
    <property type="project" value="UniProtKB-ARBA"/>
</dbReference>
<protein>
    <submittedName>
        <fullName evidence="7">Uncharacterized protein</fullName>
    </submittedName>
</protein>
<accession>A0AAN6GQN9</accession>
<feature type="compositionally biased region" description="Pro residues" evidence="5">
    <location>
        <begin position="669"/>
        <end position="684"/>
    </location>
</feature>
<feature type="compositionally biased region" description="Polar residues" evidence="5">
    <location>
        <begin position="373"/>
        <end position="395"/>
    </location>
</feature>
<organism evidence="7 8">
    <name type="scientific">Tilletia horrida</name>
    <dbReference type="NCBI Taxonomy" id="155126"/>
    <lineage>
        <taxon>Eukaryota</taxon>
        <taxon>Fungi</taxon>
        <taxon>Dikarya</taxon>
        <taxon>Basidiomycota</taxon>
        <taxon>Ustilaginomycotina</taxon>
        <taxon>Exobasidiomycetes</taxon>
        <taxon>Tilletiales</taxon>
        <taxon>Tilletiaceae</taxon>
        <taxon>Tilletia</taxon>
    </lineage>
</organism>
<dbReference type="PANTHER" id="PTHR15549:SF30">
    <property type="entry name" value="MID2 DOMAIN-CONTAINING PROTEIN"/>
    <property type="match status" value="1"/>
</dbReference>
<feature type="compositionally biased region" description="Polar residues" evidence="5">
    <location>
        <begin position="727"/>
        <end position="744"/>
    </location>
</feature>
<feature type="transmembrane region" description="Helical" evidence="6">
    <location>
        <begin position="190"/>
        <end position="213"/>
    </location>
</feature>
<evidence type="ECO:0000313" key="8">
    <source>
        <dbReference type="Proteomes" id="UP001176517"/>
    </source>
</evidence>
<feature type="region of interest" description="Disordered" evidence="5">
    <location>
        <begin position="415"/>
        <end position="690"/>
    </location>
</feature>
<dbReference type="GO" id="GO:0016020">
    <property type="term" value="C:membrane"/>
    <property type="evidence" value="ECO:0007669"/>
    <property type="project" value="UniProtKB-SubCell"/>
</dbReference>
<evidence type="ECO:0000256" key="6">
    <source>
        <dbReference type="SAM" id="Phobius"/>
    </source>
</evidence>
<dbReference type="EMBL" id="JAPDMZ010000204">
    <property type="protein sequence ID" value="KAK0546147.1"/>
    <property type="molecule type" value="Genomic_DNA"/>
</dbReference>
<evidence type="ECO:0000256" key="3">
    <source>
        <dbReference type="ARBA" id="ARBA00022989"/>
    </source>
</evidence>
<feature type="compositionally biased region" description="Polar residues" evidence="5">
    <location>
        <begin position="572"/>
        <end position="594"/>
    </location>
</feature>
<evidence type="ECO:0000256" key="4">
    <source>
        <dbReference type="ARBA" id="ARBA00023136"/>
    </source>
</evidence>
<keyword evidence="4 6" id="KW-0472">Membrane</keyword>
<feature type="region of interest" description="Disordered" evidence="5">
    <location>
        <begin position="372"/>
        <end position="401"/>
    </location>
</feature>